<dbReference type="InterPro" id="IPR029056">
    <property type="entry name" value="Ribokinase-like"/>
</dbReference>
<dbReference type="PANTHER" id="PTHR46969:SF1">
    <property type="entry name" value="BIFUNCTIONAL PROTEIN HLDE"/>
    <property type="match status" value="1"/>
</dbReference>
<dbReference type="InterPro" id="IPR011611">
    <property type="entry name" value="PfkB_dom"/>
</dbReference>
<name>A0ABQ5MZU8_9MICC</name>
<dbReference type="EMBL" id="BRVS01000037">
    <property type="protein sequence ID" value="GLB69450.1"/>
    <property type="molecule type" value="Genomic_DNA"/>
</dbReference>
<evidence type="ECO:0000256" key="4">
    <source>
        <dbReference type="ARBA" id="ARBA00023268"/>
    </source>
</evidence>
<dbReference type="SUPFAM" id="SSF52374">
    <property type="entry name" value="Nucleotidylyl transferase"/>
    <property type="match status" value="1"/>
</dbReference>
<dbReference type="Pfam" id="PF00294">
    <property type="entry name" value="PfkB"/>
    <property type="match status" value="1"/>
</dbReference>
<feature type="domain" description="Cytidyltransferase-like" evidence="7">
    <location>
        <begin position="322"/>
        <end position="426"/>
    </location>
</feature>
<keyword evidence="9" id="KW-1185">Reference proteome</keyword>
<evidence type="ECO:0000256" key="5">
    <source>
        <dbReference type="ARBA" id="ARBA00023277"/>
    </source>
</evidence>
<dbReference type="PROSITE" id="PS00584">
    <property type="entry name" value="PFKB_KINASES_2"/>
    <property type="match status" value="1"/>
</dbReference>
<evidence type="ECO:0000256" key="2">
    <source>
        <dbReference type="ARBA" id="ARBA00022679"/>
    </source>
</evidence>
<dbReference type="Gene3D" id="3.40.1190.20">
    <property type="match status" value="1"/>
</dbReference>
<dbReference type="Pfam" id="PF01467">
    <property type="entry name" value="CTP_transf_like"/>
    <property type="match status" value="1"/>
</dbReference>
<organism evidence="8 9">
    <name type="scientific">Arthrobacter mangrovi</name>
    <dbReference type="NCBI Taxonomy" id="2966350"/>
    <lineage>
        <taxon>Bacteria</taxon>
        <taxon>Bacillati</taxon>
        <taxon>Actinomycetota</taxon>
        <taxon>Actinomycetes</taxon>
        <taxon>Micrococcales</taxon>
        <taxon>Micrococcaceae</taxon>
        <taxon>Arthrobacter</taxon>
    </lineage>
</organism>
<comment type="pathway">
    <text evidence="1">Bacterial outer membrane biogenesis; LPS core biosynthesis.</text>
</comment>
<dbReference type="InterPro" id="IPR014729">
    <property type="entry name" value="Rossmann-like_a/b/a_fold"/>
</dbReference>
<dbReference type="NCBIfam" id="TIGR00125">
    <property type="entry name" value="cyt_tran_rel"/>
    <property type="match status" value="1"/>
</dbReference>
<keyword evidence="4" id="KW-0511">Multifunctional enzyme</keyword>
<keyword evidence="2" id="KW-0808">Transferase</keyword>
<dbReference type="PANTHER" id="PTHR46969">
    <property type="entry name" value="BIFUNCTIONAL PROTEIN HLDE"/>
    <property type="match status" value="1"/>
</dbReference>
<protein>
    <submittedName>
        <fullName evidence="8">Bifunctional protein HldE</fullName>
    </submittedName>
</protein>
<feature type="domain" description="Carbohydrate kinase PfkB" evidence="6">
    <location>
        <begin position="2"/>
        <end position="279"/>
    </location>
</feature>
<dbReference type="InterPro" id="IPR002173">
    <property type="entry name" value="Carboh/pur_kinase_PfkB_CS"/>
</dbReference>
<sequence length="452" mass="46080">MKIVVVGDVLLDADVNGEASRLSPDAPVPVVDVAATERRAGGAGLVARMLERDGRDVRLVTVMSDDGASVLLRRELEGIDVVAGLSGAPTPVKTRIRARGQAVVRFDEGCGDAPVPVATPEMLAAVAAADAVIVADYGRGLAANAELRGLLSELAATIPVVWDPHPAGAEPVPGASAVTPNLSEALKAAGLSGRDTATAARAAAELRRRWSCRSIVVTLGAAGALVLDDGGLPQAIPAPKVSAVDPCGAGDRFAAALAVGLASGNGIASAAERAVQEAASFLAAGGVDGLHEAPAPPQLHGDTDAFAVAQQTRAAGGTVVATGGCFDLLHAGHARTLAAARSLGDCLVVCLNSDASVSRLKGDERPIMNQQDRAELLLSLECVDAVLVFDEQTPEAALDRLRPDLWVKGGDYTADQLPEARLLESWGGQTVTVPYYPARSTTKLAAALAKVG</sequence>
<keyword evidence="3" id="KW-0418">Kinase</keyword>
<evidence type="ECO:0000313" key="8">
    <source>
        <dbReference type="EMBL" id="GLB69450.1"/>
    </source>
</evidence>
<evidence type="ECO:0000259" key="6">
    <source>
        <dbReference type="Pfam" id="PF00294"/>
    </source>
</evidence>
<dbReference type="RefSeq" id="WP_264797547.1">
    <property type="nucleotide sequence ID" value="NZ_BRVS01000037.1"/>
</dbReference>
<evidence type="ECO:0000313" key="9">
    <source>
        <dbReference type="Proteomes" id="UP001209654"/>
    </source>
</evidence>
<accession>A0ABQ5MZU8</accession>
<reference evidence="8 9" key="1">
    <citation type="journal article" date="2023" name="Int. J. Syst. Evol. Microbiol.">
        <title>Arthrobacter mangrovi sp. nov., an actinobacterium isolated from the rhizosphere of a mangrove.</title>
        <authorList>
            <person name="Hamada M."/>
            <person name="Saitou S."/>
            <person name="Enomoto N."/>
            <person name="Nanri K."/>
            <person name="Hidaka K."/>
            <person name="Miura T."/>
            <person name="Tamura T."/>
        </authorList>
    </citation>
    <scope>NUCLEOTIDE SEQUENCE [LARGE SCALE GENOMIC DNA]</scope>
    <source>
        <strain evidence="8 9">NBRC 112813</strain>
    </source>
</reference>
<dbReference type="Gene3D" id="3.40.50.620">
    <property type="entry name" value="HUPs"/>
    <property type="match status" value="1"/>
</dbReference>
<dbReference type="Proteomes" id="UP001209654">
    <property type="component" value="Unassembled WGS sequence"/>
</dbReference>
<comment type="caution">
    <text evidence="8">The sequence shown here is derived from an EMBL/GenBank/DDBJ whole genome shotgun (WGS) entry which is preliminary data.</text>
</comment>
<evidence type="ECO:0000256" key="1">
    <source>
        <dbReference type="ARBA" id="ARBA00004713"/>
    </source>
</evidence>
<evidence type="ECO:0000256" key="3">
    <source>
        <dbReference type="ARBA" id="ARBA00022777"/>
    </source>
</evidence>
<dbReference type="InterPro" id="IPR004821">
    <property type="entry name" value="Cyt_trans-like"/>
</dbReference>
<dbReference type="SUPFAM" id="SSF53613">
    <property type="entry name" value="Ribokinase-like"/>
    <property type="match status" value="1"/>
</dbReference>
<proteinExistence type="predicted"/>
<evidence type="ECO:0000259" key="7">
    <source>
        <dbReference type="Pfam" id="PF01467"/>
    </source>
</evidence>
<keyword evidence="5" id="KW-0119">Carbohydrate metabolism</keyword>
<gene>
    <name evidence="8" type="ORF">AHIS1636_38950</name>
</gene>